<feature type="region of interest" description="Disordered" evidence="1">
    <location>
        <begin position="228"/>
        <end position="252"/>
    </location>
</feature>
<accession>A0AAD7CD11</accession>
<organism evidence="2 3">
    <name type="scientific">Mycena rosella</name>
    <name type="common">Pink bonnet</name>
    <name type="synonym">Agaricus rosellus</name>
    <dbReference type="NCBI Taxonomy" id="1033263"/>
    <lineage>
        <taxon>Eukaryota</taxon>
        <taxon>Fungi</taxon>
        <taxon>Dikarya</taxon>
        <taxon>Basidiomycota</taxon>
        <taxon>Agaricomycotina</taxon>
        <taxon>Agaricomycetes</taxon>
        <taxon>Agaricomycetidae</taxon>
        <taxon>Agaricales</taxon>
        <taxon>Marasmiineae</taxon>
        <taxon>Mycenaceae</taxon>
        <taxon>Mycena</taxon>
    </lineage>
</organism>
<proteinExistence type="predicted"/>
<sequence length="252" mass="27311">MYLVSGRNVEFPGVYVSWPSAAAQYHTTSSATVKKYKTWASLQAAWFAGCDRGEHDHPTSNDPQQPSMDGTLAVRSSAAPSSSQTFAAPHLLPSREARHVKPLWSPSAPGFPSPAPAATDTRSRSPARDAAAIPGKMAYAVRHNGQGVVFDDYSVARTLYHKIQAEGGSPALASSPSLTEGICFIEEFCAENSSAEGSRRRRWIEEERAARTRRVVRTWGYAVDSWRKGGNGVWTSESDESEGSDESSVSTE</sequence>
<keyword evidence="3" id="KW-1185">Reference proteome</keyword>
<dbReference type="Proteomes" id="UP001221757">
    <property type="component" value="Unassembled WGS sequence"/>
</dbReference>
<feature type="region of interest" description="Disordered" evidence="1">
    <location>
        <begin position="102"/>
        <end position="129"/>
    </location>
</feature>
<evidence type="ECO:0000313" key="3">
    <source>
        <dbReference type="Proteomes" id="UP001221757"/>
    </source>
</evidence>
<reference evidence="2" key="1">
    <citation type="submission" date="2023-03" db="EMBL/GenBank/DDBJ databases">
        <title>Massive genome expansion in bonnet fungi (Mycena s.s.) driven by repeated elements and novel gene families across ecological guilds.</title>
        <authorList>
            <consortium name="Lawrence Berkeley National Laboratory"/>
            <person name="Harder C.B."/>
            <person name="Miyauchi S."/>
            <person name="Viragh M."/>
            <person name="Kuo A."/>
            <person name="Thoen E."/>
            <person name="Andreopoulos B."/>
            <person name="Lu D."/>
            <person name="Skrede I."/>
            <person name="Drula E."/>
            <person name="Henrissat B."/>
            <person name="Morin E."/>
            <person name="Kohler A."/>
            <person name="Barry K."/>
            <person name="LaButti K."/>
            <person name="Morin E."/>
            <person name="Salamov A."/>
            <person name="Lipzen A."/>
            <person name="Mereny Z."/>
            <person name="Hegedus B."/>
            <person name="Baldrian P."/>
            <person name="Stursova M."/>
            <person name="Weitz H."/>
            <person name="Taylor A."/>
            <person name="Grigoriev I.V."/>
            <person name="Nagy L.G."/>
            <person name="Martin F."/>
            <person name="Kauserud H."/>
        </authorList>
    </citation>
    <scope>NUCLEOTIDE SEQUENCE</scope>
    <source>
        <strain evidence="2">CBHHK067</strain>
    </source>
</reference>
<dbReference type="AlphaFoldDB" id="A0AAD7CD11"/>
<gene>
    <name evidence="2" type="ORF">B0H17DRAFT_1215907</name>
</gene>
<dbReference type="EMBL" id="JARKIE010000393">
    <property type="protein sequence ID" value="KAJ7645776.1"/>
    <property type="molecule type" value="Genomic_DNA"/>
</dbReference>
<name>A0AAD7CD11_MYCRO</name>
<protein>
    <submittedName>
        <fullName evidence="2">Uncharacterized protein</fullName>
    </submittedName>
</protein>
<evidence type="ECO:0000256" key="1">
    <source>
        <dbReference type="SAM" id="MobiDB-lite"/>
    </source>
</evidence>
<comment type="caution">
    <text evidence="2">The sequence shown here is derived from an EMBL/GenBank/DDBJ whole genome shotgun (WGS) entry which is preliminary data.</text>
</comment>
<evidence type="ECO:0000313" key="2">
    <source>
        <dbReference type="EMBL" id="KAJ7645776.1"/>
    </source>
</evidence>
<feature type="region of interest" description="Disordered" evidence="1">
    <location>
        <begin position="53"/>
        <end position="79"/>
    </location>
</feature>